<keyword evidence="1" id="KW-0472">Membrane</keyword>
<dbReference type="AlphaFoldDB" id="A0A016TVT9"/>
<keyword evidence="1" id="KW-0812">Transmembrane</keyword>
<dbReference type="OrthoDB" id="5847473at2759"/>
<dbReference type="Proteomes" id="UP000024635">
    <property type="component" value="Unassembled WGS sequence"/>
</dbReference>
<sequence>MRDSLLQADPLSAALSQRANKAKALPTISRTPLLLQFTPFGPPVSSSCGFLITLALFCTCTASFIQ</sequence>
<evidence type="ECO:0000313" key="3">
    <source>
        <dbReference type="Proteomes" id="UP000024635"/>
    </source>
</evidence>
<name>A0A016TVT9_9BILA</name>
<proteinExistence type="predicted"/>
<keyword evidence="3" id="KW-1185">Reference proteome</keyword>
<gene>
    <name evidence="2" type="primary">Acey_s0072.g704</name>
    <name evidence="2" type="ORF">Y032_0072g704</name>
</gene>
<reference evidence="3" key="1">
    <citation type="journal article" date="2015" name="Nat. Genet.">
        <title>The genome and transcriptome of the zoonotic hookworm Ancylostoma ceylanicum identify infection-specific gene families.</title>
        <authorList>
            <person name="Schwarz E.M."/>
            <person name="Hu Y."/>
            <person name="Antoshechkin I."/>
            <person name="Miller M.M."/>
            <person name="Sternberg P.W."/>
            <person name="Aroian R.V."/>
        </authorList>
    </citation>
    <scope>NUCLEOTIDE SEQUENCE</scope>
    <source>
        <strain evidence="3">HY135</strain>
    </source>
</reference>
<comment type="caution">
    <text evidence="2">The sequence shown here is derived from an EMBL/GenBank/DDBJ whole genome shotgun (WGS) entry which is preliminary data.</text>
</comment>
<feature type="transmembrane region" description="Helical" evidence="1">
    <location>
        <begin position="44"/>
        <end position="65"/>
    </location>
</feature>
<evidence type="ECO:0000256" key="1">
    <source>
        <dbReference type="SAM" id="Phobius"/>
    </source>
</evidence>
<keyword evidence="1" id="KW-1133">Transmembrane helix</keyword>
<accession>A0A016TVT9</accession>
<evidence type="ECO:0000313" key="2">
    <source>
        <dbReference type="EMBL" id="EYC07139.1"/>
    </source>
</evidence>
<organism evidence="2 3">
    <name type="scientific">Ancylostoma ceylanicum</name>
    <dbReference type="NCBI Taxonomy" id="53326"/>
    <lineage>
        <taxon>Eukaryota</taxon>
        <taxon>Metazoa</taxon>
        <taxon>Ecdysozoa</taxon>
        <taxon>Nematoda</taxon>
        <taxon>Chromadorea</taxon>
        <taxon>Rhabditida</taxon>
        <taxon>Rhabditina</taxon>
        <taxon>Rhabditomorpha</taxon>
        <taxon>Strongyloidea</taxon>
        <taxon>Ancylostomatidae</taxon>
        <taxon>Ancylostomatinae</taxon>
        <taxon>Ancylostoma</taxon>
    </lineage>
</organism>
<dbReference type="EMBL" id="JARK01001408">
    <property type="protein sequence ID" value="EYC07139.1"/>
    <property type="molecule type" value="Genomic_DNA"/>
</dbReference>
<protein>
    <submittedName>
        <fullName evidence="2">Uncharacterized protein</fullName>
    </submittedName>
</protein>